<evidence type="ECO:0000259" key="6">
    <source>
        <dbReference type="Pfam" id="PF00155"/>
    </source>
</evidence>
<dbReference type="Gene3D" id="3.40.640.10">
    <property type="entry name" value="Type I PLP-dependent aspartate aminotransferase-like (Major domain)"/>
    <property type="match status" value="1"/>
</dbReference>
<keyword evidence="3" id="KW-0032">Aminotransferase</keyword>
<dbReference type="CDD" id="cd00609">
    <property type="entry name" value="AAT_like"/>
    <property type="match status" value="1"/>
</dbReference>
<organism evidence="7 8">
    <name type="scientific">Periconia digitata</name>
    <dbReference type="NCBI Taxonomy" id="1303443"/>
    <lineage>
        <taxon>Eukaryota</taxon>
        <taxon>Fungi</taxon>
        <taxon>Dikarya</taxon>
        <taxon>Ascomycota</taxon>
        <taxon>Pezizomycotina</taxon>
        <taxon>Dothideomycetes</taxon>
        <taxon>Pleosporomycetidae</taxon>
        <taxon>Pleosporales</taxon>
        <taxon>Massarineae</taxon>
        <taxon>Periconiaceae</taxon>
        <taxon>Periconia</taxon>
    </lineage>
</organism>
<feature type="domain" description="Aminotransferase class I/classII large" evidence="6">
    <location>
        <begin position="54"/>
        <end position="401"/>
    </location>
</feature>
<keyword evidence="8" id="KW-1185">Reference proteome</keyword>
<dbReference type="GO" id="GO:0006520">
    <property type="term" value="P:amino acid metabolic process"/>
    <property type="evidence" value="ECO:0007669"/>
    <property type="project" value="TreeGrafter"/>
</dbReference>
<evidence type="ECO:0000256" key="2">
    <source>
        <dbReference type="ARBA" id="ARBA00007441"/>
    </source>
</evidence>
<sequence length="410" mass="45387">MALSNRVSEDLRVLMPKIAVQVAQRSSKIPLIDMGTAENWLIREEVIQFCIHSVKETISPEGLSYQRGFTGDPDLIQAFCEFLESYFNPHQELDASCVCTAPGGGAILESFLATTCDVGDGVLVIAPFWSGFHFQFKLQKVQILSVQVPDELAFSEKIVDFLQKAFHDAHTTVKAVVICNPHNPLGQCYPANTLAAIAQFCEKHDLHLLSDELYALSVFESPDLPKASPFTSILRLDAKAIGVSPSRLHTMWSASKDLACNGLRVGFFASQNRELVVGVSMTSNTQVSYLSSLAVRGMLSDRKFLGDIITFNKTRLSQAYHVVSTFLKRLNIEYFPVAAGVYVWAKLSPKVKTWEAEAELAATLSERRVAISSGRSYSSVEPGWYRLTFALRPQDLKKGLAIIEEVLVQS</sequence>
<evidence type="ECO:0000313" key="8">
    <source>
        <dbReference type="Proteomes" id="UP001152607"/>
    </source>
</evidence>
<evidence type="ECO:0000313" key="7">
    <source>
        <dbReference type="EMBL" id="CAI6337018.1"/>
    </source>
</evidence>
<comment type="similarity">
    <text evidence="2">Belongs to the class-I pyridoxal-phosphate-dependent aminotransferase family.</text>
</comment>
<evidence type="ECO:0000256" key="4">
    <source>
        <dbReference type="ARBA" id="ARBA00022679"/>
    </source>
</evidence>
<keyword evidence="5" id="KW-0663">Pyridoxal phosphate</keyword>
<dbReference type="Gene3D" id="3.90.1150.10">
    <property type="entry name" value="Aspartate Aminotransferase, domain 1"/>
    <property type="match status" value="1"/>
</dbReference>
<protein>
    <recommendedName>
        <fullName evidence="6">Aminotransferase class I/classII large domain-containing protein</fullName>
    </recommendedName>
</protein>
<evidence type="ECO:0000256" key="5">
    <source>
        <dbReference type="ARBA" id="ARBA00022898"/>
    </source>
</evidence>
<dbReference type="PANTHER" id="PTHR43795">
    <property type="entry name" value="BIFUNCTIONAL ASPARTATE AMINOTRANSFERASE AND GLUTAMATE/ASPARTATE-PREPHENATE AMINOTRANSFERASE-RELATED"/>
    <property type="match status" value="1"/>
</dbReference>
<proteinExistence type="inferred from homology"/>
<dbReference type="InterPro" id="IPR015424">
    <property type="entry name" value="PyrdxlP-dep_Trfase"/>
</dbReference>
<dbReference type="InterPro" id="IPR015421">
    <property type="entry name" value="PyrdxlP-dep_Trfase_major"/>
</dbReference>
<gene>
    <name evidence="7" type="ORF">PDIGIT_LOCUS10125</name>
</gene>
<dbReference type="Pfam" id="PF00155">
    <property type="entry name" value="Aminotran_1_2"/>
    <property type="match status" value="1"/>
</dbReference>
<dbReference type="Proteomes" id="UP001152607">
    <property type="component" value="Unassembled WGS sequence"/>
</dbReference>
<dbReference type="EMBL" id="CAOQHR010000007">
    <property type="protein sequence ID" value="CAI6337018.1"/>
    <property type="molecule type" value="Genomic_DNA"/>
</dbReference>
<accession>A0A9W4UMM7</accession>
<keyword evidence="4" id="KW-0808">Transferase</keyword>
<dbReference type="SUPFAM" id="SSF53383">
    <property type="entry name" value="PLP-dependent transferases"/>
    <property type="match status" value="1"/>
</dbReference>
<dbReference type="PANTHER" id="PTHR43795:SF32">
    <property type="entry name" value="AMINOTRANSFERASE GLII-RELATED"/>
    <property type="match status" value="1"/>
</dbReference>
<dbReference type="InterPro" id="IPR050478">
    <property type="entry name" value="Ethylene_sulfur-biosynth"/>
</dbReference>
<reference evidence="7" key="1">
    <citation type="submission" date="2023-01" db="EMBL/GenBank/DDBJ databases">
        <authorList>
            <person name="Van Ghelder C."/>
            <person name="Rancurel C."/>
        </authorList>
    </citation>
    <scope>NUCLEOTIDE SEQUENCE</scope>
    <source>
        <strain evidence="7">CNCM I-4278</strain>
    </source>
</reference>
<comment type="caution">
    <text evidence="7">The sequence shown here is derived from an EMBL/GenBank/DDBJ whole genome shotgun (WGS) entry which is preliminary data.</text>
</comment>
<evidence type="ECO:0000256" key="3">
    <source>
        <dbReference type="ARBA" id="ARBA00022576"/>
    </source>
</evidence>
<evidence type="ECO:0000256" key="1">
    <source>
        <dbReference type="ARBA" id="ARBA00001933"/>
    </source>
</evidence>
<dbReference type="OrthoDB" id="7042322at2759"/>
<dbReference type="GO" id="GO:0030170">
    <property type="term" value="F:pyridoxal phosphate binding"/>
    <property type="evidence" value="ECO:0007669"/>
    <property type="project" value="InterPro"/>
</dbReference>
<dbReference type="InterPro" id="IPR004839">
    <property type="entry name" value="Aminotransferase_I/II_large"/>
</dbReference>
<comment type="cofactor">
    <cofactor evidence="1">
        <name>pyridoxal 5'-phosphate</name>
        <dbReference type="ChEBI" id="CHEBI:597326"/>
    </cofactor>
</comment>
<dbReference type="PRINTS" id="PR00753">
    <property type="entry name" value="ACCSYNTHASE"/>
</dbReference>
<dbReference type="GO" id="GO:0008483">
    <property type="term" value="F:transaminase activity"/>
    <property type="evidence" value="ECO:0007669"/>
    <property type="project" value="UniProtKB-KW"/>
</dbReference>
<name>A0A9W4UMM7_9PLEO</name>
<dbReference type="AlphaFoldDB" id="A0A9W4UMM7"/>
<dbReference type="InterPro" id="IPR015422">
    <property type="entry name" value="PyrdxlP-dep_Trfase_small"/>
</dbReference>